<protein>
    <submittedName>
        <fullName evidence="1">C_GCAxxG_C_C family protein</fullName>
    </submittedName>
</protein>
<dbReference type="EMBL" id="UGTH01000001">
    <property type="protein sequence ID" value="SUB75802.1"/>
    <property type="molecule type" value="Genomic_DNA"/>
</dbReference>
<dbReference type="AlphaFoldDB" id="A0A379DE23"/>
<name>A0A379DE23_9FIRM</name>
<sequence length="129" mass="14227">MSREEKVIEKKHNMHNCAQAIACTYCDYVGIDEETMYNLTQGFGAGNGTMEGTCGAISGAEVIIGLINKNPGETMKDSRKIMNEFKEKNKSVLCKDLKGIETGKPLRSCEGCVRDVVKILESIIHEKPL</sequence>
<gene>
    <name evidence="1" type="ORF">NCTC11088_01605</name>
</gene>
<dbReference type="InterPro" id="IPR010181">
    <property type="entry name" value="CGCAxxGCC_motif"/>
</dbReference>
<accession>A0A379DE23</accession>
<reference evidence="1 2" key="1">
    <citation type="submission" date="2018-06" db="EMBL/GenBank/DDBJ databases">
        <authorList>
            <consortium name="Pathogen Informatics"/>
            <person name="Doyle S."/>
        </authorList>
    </citation>
    <scope>NUCLEOTIDE SEQUENCE [LARGE SCALE GENOMIC DNA]</scope>
    <source>
        <strain evidence="1 2">NCTC11088</strain>
    </source>
</reference>
<evidence type="ECO:0000313" key="2">
    <source>
        <dbReference type="Proteomes" id="UP000254777"/>
    </source>
</evidence>
<dbReference type="Pfam" id="PF09719">
    <property type="entry name" value="C_GCAxxG_C_C"/>
    <property type="match status" value="1"/>
</dbReference>
<proteinExistence type="predicted"/>
<evidence type="ECO:0000313" key="1">
    <source>
        <dbReference type="EMBL" id="SUB75802.1"/>
    </source>
</evidence>
<organism evidence="1 2">
    <name type="scientific">Peptoniphilus indolicus</name>
    <dbReference type="NCBI Taxonomy" id="33030"/>
    <lineage>
        <taxon>Bacteria</taxon>
        <taxon>Bacillati</taxon>
        <taxon>Bacillota</taxon>
        <taxon>Tissierellia</taxon>
        <taxon>Tissierellales</taxon>
        <taxon>Peptoniphilaceae</taxon>
        <taxon>Peptoniphilus</taxon>
    </lineage>
</organism>
<dbReference type="NCBIfam" id="TIGR01909">
    <property type="entry name" value="C_GCAxxG_C_C"/>
    <property type="match status" value="1"/>
</dbReference>
<dbReference type="Proteomes" id="UP000254777">
    <property type="component" value="Unassembled WGS sequence"/>
</dbReference>
<dbReference type="RefSeq" id="WP_004821111.1">
    <property type="nucleotide sequence ID" value="NZ_UGTH01000001.1"/>
</dbReference>